<feature type="repeat" description="ANK" evidence="3">
    <location>
        <begin position="655"/>
        <end position="690"/>
    </location>
</feature>
<feature type="repeat" description="ANK" evidence="3">
    <location>
        <begin position="691"/>
        <end position="723"/>
    </location>
</feature>
<gene>
    <name evidence="6" type="ORF">N7494_007638</name>
</gene>
<dbReference type="Pfam" id="PF22939">
    <property type="entry name" value="WHD_GPIID"/>
    <property type="match status" value="1"/>
</dbReference>
<feature type="repeat" description="ANK" evidence="3">
    <location>
        <begin position="931"/>
        <end position="963"/>
    </location>
</feature>
<dbReference type="AlphaFoldDB" id="A0AAD6CSU9"/>
<feature type="repeat" description="ANK" evidence="3">
    <location>
        <begin position="826"/>
        <end position="861"/>
    </location>
</feature>
<dbReference type="Pfam" id="PF00023">
    <property type="entry name" value="Ank"/>
    <property type="match status" value="1"/>
</dbReference>
<keyword evidence="7" id="KW-1185">Reference proteome</keyword>
<evidence type="ECO:0000259" key="5">
    <source>
        <dbReference type="Pfam" id="PF24883"/>
    </source>
</evidence>
<evidence type="ECO:0000313" key="6">
    <source>
        <dbReference type="EMBL" id="KAJ5538159.1"/>
    </source>
</evidence>
<keyword evidence="1" id="KW-0677">Repeat</keyword>
<dbReference type="Proteomes" id="UP001220324">
    <property type="component" value="Unassembled WGS sequence"/>
</dbReference>
<evidence type="ECO:0000313" key="7">
    <source>
        <dbReference type="Proteomes" id="UP001220324"/>
    </source>
</evidence>
<dbReference type="InterPro" id="IPR036770">
    <property type="entry name" value="Ankyrin_rpt-contain_sf"/>
</dbReference>
<feature type="repeat" description="ANK" evidence="3">
    <location>
        <begin position="760"/>
        <end position="792"/>
    </location>
</feature>
<organism evidence="6 7">
    <name type="scientific">Penicillium frequentans</name>
    <dbReference type="NCBI Taxonomy" id="3151616"/>
    <lineage>
        <taxon>Eukaryota</taxon>
        <taxon>Fungi</taxon>
        <taxon>Dikarya</taxon>
        <taxon>Ascomycota</taxon>
        <taxon>Pezizomycotina</taxon>
        <taxon>Eurotiomycetes</taxon>
        <taxon>Eurotiomycetidae</taxon>
        <taxon>Eurotiales</taxon>
        <taxon>Aspergillaceae</taxon>
        <taxon>Penicillium</taxon>
    </lineage>
</organism>
<dbReference type="InterPro" id="IPR056884">
    <property type="entry name" value="NPHP3-like_N"/>
</dbReference>
<dbReference type="PRINTS" id="PR01415">
    <property type="entry name" value="ANKYRIN"/>
</dbReference>
<dbReference type="Pfam" id="PF12796">
    <property type="entry name" value="Ank_2"/>
    <property type="match status" value="4"/>
</dbReference>
<dbReference type="EMBL" id="JAQIZZ010000006">
    <property type="protein sequence ID" value="KAJ5538159.1"/>
    <property type="molecule type" value="Genomic_DNA"/>
</dbReference>
<feature type="repeat" description="ANK" evidence="3">
    <location>
        <begin position="589"/>
        <end position="621"/>
    </location>
</feature>
<accession>A0AAD6CSU9</accession>
<protein>
    <recommendedName>
        <fullName evidence="8">NACHT domain-containing protein</fullName>
    </recommendedName>
</protein>
<evidence type="ECO:0000259" key="4">
    <source>
        <dbReference type="Pfam" id="PF22939"/>
    </source>
</evidence>
<feature type="repeat" description="ANK" evidence="3">
    <location>
        <begin position="793"/>
        <end position="825"/>
    </location>
</feature>
<proteinExistence type="predicted"/>
<feature type="repeat" description="ANK" evidence="3">
    <location>
        <begin position="964"/>
        <end position="996"/>
    </location>
</feature>
<dbReference type="SMART" id="SM00248">
    <property type="entry name" value="ANK"/>
    <property type="match status" value="16"/>
</dbReference>
<dbReference type="PROSITE" id="PS50088">
    <property type="entry name" value="ANK_REPEAT"/>
    <property type="match status" value="11"/>
</dbReference>
<dbReference type="InterPro" id="IPR002110">
    <property type="entry name" value="Ankyrin_rpt"/>
</dbReference>
<reference evidence="6 7" key="1">
    <citation type="journal article" date="2023" name="IMA Fungus">
        <title>Comparative genomic study of the Penicillium genus elucidates a diverse pangenome and 15 lateral gene transfer events.</title>
        <authorList>
            <person name="Petersen C."/>
            <person name="Sorensen T."/>
            <person name="Nielsen M.R."/>
            <person name="Sondergaard T.E."/>
            <person name="Sorensen J.L."/>
            <person name="Fitzpatrick D.A."/>
            <person name="Frisvad J.C."/>
            <person name="Nielsen K.L."/>
        </authorList>
    </citation>
    <scope>NUCLEOTIDE SEQUENCE [LARGE SCALE GENOMIC DNA]</scope>
    <source>
        <strain evidence="6 7">IBT 35679</strain>
    </source>
</reference>
<evidence type="ECO:0000256" key="2">
    <source>
        <dbReference type="ARBA" id="ARBA00023043"/>
    </source>
</evidence>
<dbReference type="Pfam" id="PF24883">
    <property type="entry name" value="NPHP3_N"/>
    <property type="match status" value="1"/>
</dbReference>
<evidence type="ECO:0000256" key="3">
    <source>
        <dbReference type="PROSITE-ProRule" id="PRU00023"/>
    </source>
</evidence>
<dbReference type="PANTHER" id="PTHR24198:SF165">
    <property type="entry name" value="ANKYRIN REPEAT-CONTAINING PROTEIN-RELATED"/>
    <property type="match status" value="1"/>
</dbReference>
<feature type="repeat" description="ANK" evidence="3">
    <location>
        <begin position="622"/>
        <end position="654"/>
    </location>
</feature>
<feature type="repeat" description="ANK" evidence="3">
    <location>
        <begin position="862"/>
        <end position="894"/>
    </location>
</feature>
<dbReference type="Gene3D" id="1.25.40.20">
    <property type="entry name" value="Ankyrin repeat-containing domain"/>
    <property type="match status" value="6"/>
</dbReference>
<dbReference type="SUPFAM" id="SSF48403">
    <property type="entry name" value="Ankyrin repeat"/>
    <property type="match status" value="2"/>
</dbReference>
<evidence type="ECO:0008006" key="8">
    <source>
        <dbReference type="Google" id="ProtNLM"/>
    </source>
</evidence>
<keyword evidence="2 3" id="KW-0040">ANK repeat</keyword>
<dbReference type="PROSITE" id="PS50297">
    <property type="entry name" value="ANK_REP_REGION"/>
    <property type="match status" value="7"/>
</dbReference>
<evidence type="ECO:0000256" key="1">
    <source>
        <dbReference type="ARBA" id="ARBA00022737"/>
    </source>
</evidence>
<dbReference type="InterPro" id="IPR054471">
    <property type="entry name" value="GPIID_WHD"/>
</dbReference>
<feature type="domain" description="GPI inositol-deacylase winged helix" evidence="4">
    <location>
        <begin position="297"/>
        <end position="386"/>
    </location>
</feature>
<sequence length="1092" mass="118268">MLDRRENVEPCHTNTCQWILDLGKYQSWRREPRGLLWIKGKPGAGKSTLMVFLHGELRGFRNQGIQLDFFFTARGTEMQRTPLGMLRSLLSQIFDRDATIRPQIRETYEQRCRQFGYGESKWEWPQLVLEELLASVILASACRQHVTVPELMLLNNSRRISIDLLTEQKKKNAAIRICISCRHYPIIGGAQAMEIHVEQHNHKDIATYIKDTLTEVEDDHSEDMRQILVEQLIQQVNGVFQWARLMIPLARQAILEGESFNDICCWLREVPADLEDVYLYILNHVLEARNLEQSFLLFQWVCLAERPLTVREMRYALVGKDVQITRPPKTWEKINGFVESDERMKRRIRALSGGLVEVVSSGALNENVQVVHQSVNDFLRAKGLAALSDNIGSSSPVLGRESILLQCQANLYRSCLVYLALLPIRGDFSSDSQGKKEELIQKNPLLAYATGNLFIHAEKAAHSRGLLQLNEQDILQQILGQWVRIYQILDPFNPACPPMNTTIVHMAAAANLLDIIERVSLNSEDLATEDANGNTAFHLAARYGHIAGEEFYGRKQGKTPLIEAASYGHTEFVEWLLLEGVKLEGRVGKGGSALQSASLGGHQSVVEVLLAAGADVNAQGGEYGNALQAAAYRRNSEIVQMFLDAGADVNALGGRYGSALKAAAAAAYKESSGIVQILLNAGADVNARGGEYGNALQTAANGRNSEIVQMLLDAGADVNAQGGRYGNALKAATAAAYKESSGIVQILLNAGANVNARGGEYGNALQTAIFVENSEIVQMLLDAGADFNAQGGEYGNALQAATYGENSEIVQMLLDAGADVNAQGGRYGNALQAAAAATHEESSEIVQILLDAGADVNAWGGEYGNALQAAAHGRNSEIVQILLDAGADVNAQGGRYGNALQATAAAAYKQSSGIVQILLNAGANINAQGGEFGNALQAAAHRRNSRLVQMLLDAGANINAQGGRYGNALQAATFKGNSKIVQMLLDAGADVNAQGGEYGNALRTAAYGGNSQTVQMLLDAGAGGRYGSSLLVAICRDCTGQVQMLLHAGTNALLADELDQTPLHIAASNNRLNLIRQFPDLSLSLINNRNKL</sequence>
<feature type="domain" description="Nephrocystin 3-like N-terminal" evidence="5">
    <location>
        <begin position="14"/>
        <end position="182"/>
    </location>
</feature>
<name>A0AAD6CSU9_9EURO</name>
<dbReference type="SUPFAM" id="SSF52540">
    <property type="entry name" value="P-loop containing nucleoside triphosphate hydrolases"/>
    <property type="match status" value="1"/>
</dbReference>
<dbReference type="InterPro" id="IPR027417">
    <property type="entry name" value="P-loop_NTPase"/>
</dbReference>
<feature type="repeat" description="ANK" evidence="3">
    <location>
        <begin position="556"/>
        <end position="588"/>
    </location>
</feature>
<dbReference type="PANTHER" id="PTHR24198">
    <property type="entry name" value="ANKYRIN REPEAT AND PROTEIN KINASE DOMAIN-CONTAINING PROTEIN"/>
    <property type="match status" value="1"/>
</dbReference>
<comment type="caution">
    <text evidence="6">The sequence shown here is derived from an EMBL/GenBank/DDBJ whole genome shotgun (WGS) entry which is preliminary data.</text>
</comment>